<evidence type="ECO:0000313" key="2">
    <source>
        <dbReference type="EMBL" id="ORX95216.1"/>
    </source>
</evidence>
<proteinExistence type="predicted"/>
<name>A0A1Y1YBS5_9PLEO</name>
<reference evidence="2 3" key="1">
    <citation type="submission" date="2016-07" db="EMBL/GenBank/DDBJ databases">
        <title>Pervasive Adenine N6-methylation of Active Genes in Fungi.</title>
        <authorList>
            <consortium name="DOE Joint Genome Institute"/>
            <person name="Mondo S.J."/>
            <person name="Dannebaum R.O."/>
            <person name="Kuo R.C."/>
            <person name="Labutti K."/>
            <person name="Haridas S."/>
            <person name="Kuo A."/>
            <person name="Salamov A."/>
            <person name="Ahrendt S.R."/>
            <person name="Lipzen A."/>
            <person name="Sullivan W."/>
            <person name="Andreopoulos W.B."/>
            <person name="Clum A."/>
            <person name="Lindquist E."/>
            <person name="Daum C."/>
            <person name="Ramamoorthy G.K."/>
            <person name="Gryganskyi A."/>
            <person name="Culley D."/>
            <person name="Magnuson J.K."/>
            <person name="James T.Y."/>
            <person name="O'Malley M.A."/>
            <person name="Stajich J.E."/>
            <person name="Spatafora J.W."/>
            <person name="Visel A."/>
            <person name="Grigoriev I.V."/>
        </authorList>
    </citation>
    <scope>NUCLEOTIDE SEQUENCE [LARGE SCALE GENOMIC DNA]</scope>
    <source>
        <strain evidence="2 3">CBS 115471</strain>
    </source>
</reference>
<feature type="region of interest" description="Disordered" evidence="1">
    <location>
        <begin position="207"/>
        <end position="230"/>
    </location>
</feature>
<evidence type="ECO:0000256" key="1">
    <source>
        <dbReference type="SAM" id="MobiDB-lite"/>
    </source>
</evidence>
<sequence>MSSSTFPLQHTVDPDIKHNFSVPVSQKSVSARSHANDASSALPGPHTQPISSRHQNQPTNATSISSRKPNQELEVSAELFRNRIVAVASTNSALLVTLRDTSHAPAALAQKGVHIFKLREELSEQERAIEDVERRLEESKPRSNGGGFLLVLKQASLSIFTLLRRKKTKASEQSPLDNAGNGTSTAEQKDADDTAYFTLLSEKSRSQQRKNELLQQIESSSDEEKDLQLKASKHETAHSDLDNLYNSLFSGPTPGFPSEDAAESAFHRVQTLHEGNTATVLARRRAGQFIQQVQRNWKNAGIYLKDASIRAERGSGILGFSDVKSDLRNVEHYATIAGTGLEKSMLNLAPLGPEIYELAQRMEGIVRGVRSVSIPVASWGGKAELLEAISGTKQHWESGNEVLEQLLYAAKEEERGARLEVRESARELDERRSALQQVRQEVFEQVAGFGEAPPAYHNCCSRTEAYKQQCDVVVELDDEETAGTVEQ</sequence>
<organism evidence="2 3">
    <name type="scientific">Clohesyomyces aquaticus</name>
    <dbReference type="NCBI Taxonomy" id="1231657"/>
    <lineage>
        <taxon>Eukaryota</taxon>
        <taxon>Fungi</taxon>
        <taxon>Dikarya</taxon>
        <taxon>Ascomycota</taxon>
        <taxon>Pezizomycotina</taxon>
        <taxon>Dothideomycetes</taxon>
        <taxon>Pleosporomycetidae</taxon>
        <taxon>Pleosporales</taxon>
        <taxon>Lindgomycetaceae</taxon>
        <taxon>Clohesyomyces</taxon>
    </lineage>
</organism>
<feature type="region of interest" description="Disordered" evidence="1">
    <location>
        <begin position="170"/>
        <end position="191"/>
    </location>
</feature>
<comment type="caution">
    <text evidence="2">The sequence shown here is derived from an EMBL/GenBank/DDBJ whole genome shotgun (WGS) entry which is preliminary data.</text>
</comment>
<feature type="compositionally biased region" description="Polar residues" evidence="1">
    <location>
        <begin position="25"/>
        <end position="39"/>
    </location>
</feature>
<feature type="region of interest" description="Disordered" evidence="1">
    <location>
        <begin position="25"/>
        <end position="70"/>
    </location>
</feature>
<keyword evidence="3" id="KW-1185">Reference proteome</keyword>
<feature type="compositionally biased region" description="Polar residues" evidence="1">
    <location>
        <begin position="171"/>
        <end position="186"/>
    </location>
</feature>
<accession>A0A1Y1YBS5</accession>
<feature type="compositionally biased region" description="Polar residues" evidence="1">
    <location>
        <begin position="48"/>
        <end position="68"/>
    </location>
</feature>
<protein>
    <submittedName>
        <fullName evidence="2">Uncharacterized protein</fullName>
    </submittedName>
</protein>
<dbReference type="Proteomes" id="UP000193144">
    <property type="component" value="Unassembled WGS sequence"/>
</dbReference>
<dbReference type="EMBL" id="MCFA01000286">
    <property type="protein sequence ID" value="ORX95216.1"/>
    <property type="molecule type" value="Genomic_DNA"/>
</dbReference>
<dbReference type="AlphaFoldDB" id="A0A1Y1YBS5"/>
<evidence type="ECO:0000313" key="3">
    <source>
        <dbReference type="Proteomes" id="UP000193144"/>
    </source>
</evidence>
<dbReference type="OrthoDB" id="2562743at2759"/>
<gene>
    <name evidence="2" type="ORF">BCR34DRAFT_608030</name>
</gene>
<dbReference type="STRING" id="1231657.A0A1Y1YBS5"/>